<accession>A0A6A6VM92</accession>
<feature type="domain" description="Aminoglycoside phosphotransferase" evidence="1">
    <location>
        <begin position="1"/>
        <end position="185"/>
    </location>
</feature>
<dbReference type="Proteomes" id="UP000799440">
    <property type="component" value="Unassembled WGS sequence"/>
</dbReference>
<sequence>MRLVRQHLPHIPVPEVYDASYGGGQGGMTMAAIPGTTLDKVWDKLADETKRKVYETSWSYIEQWRSIPRPADVPNICLCTADGRYSESILVSAPDDDTKGLWTDEDVRNRIYERYLSSIPEPKPDLLEGLPRAQTSVFTHADIAPRNIMFDPETQLITGVIDWEYAGWYPDYWEYATIFMDSGDWQDWMRVTVPSLISRPDLAALKKIRWTFLW</sequence>
<dbReference type="CDD" id="cd05120">
    <property type="entry name" value="APH_ChoK_like"/>
    <property type="match status" value="1"/>
</dbReference>
<gene>
    <name evidence="2" type="ORF">M011DRAFT_178945</name>
</gene>
<evidence type="ECO:0000259" key="1">
    <source>
        <dbReference type="Pfam" id="PF01636"/>
    </source>
</evidence>
<dbReference type="SUPFAM" id="SSF56112">
    <property type="entry name" value="Protein kinase-like (PK-like)"/>
    <property type="match status" value="1"/>
</dbReference>
<dbReference type="PANTHER" id="PTHR21310">
    <property type="entry name" value="AMINOGLYCOSIDE PHOSPHOTRANSFERASE-RELATED-RELATED"/>
    <property type="match status" value="1"/>
</dbReference>
<dbReference type="EMBL" id="MU006563">
    <property type="protein sequence ID" value="KAF2750670.1"/>
    <property type="molecule type" value="Genomic_DNA"/>
</dbReference>
<dbReference type="Gene3D" id="3.90.1200.10">
    <property type="match status" value="1"/>
</dbReference>
<dbReference type="InterPro" id="IPR051678">
    <property type="entry name" value="AGP_Transferase"/>
</dbReference>
<keyword evidence="2" id="KW-0808">Transferase</keyword>
<dbReference type="OrthoDB" id="2906425at2759"/>
<evidence type="ECO:0000313" key="3">
    <source>
        <dbReference type="Proteomes" id="UP000799440"/>
    </source>
</evidence>
<dbReference type="InterPro" id="IPR011009">
    <property type="entry name" value="Kinase-like_dom_sf"/>
</dbReference>
<evidence type="ECO:0000313" key="2">
    <source>
        <dbReference type="EMBL" id="KAF2750670.1"/>
    </source>
</evidence>
<proteinExistence type="predicted"/>
<dbReference type="PANTHER" id="PTHR21310:SF58">
    <property type="entry name" value="AMINOGLYCOSIDE PHOSPHOTRANSFERASE DOMAIN-CONTAINING PROTEIN"/>
    <property type="match status" value="1"/>
</dbReference>
<reference evidence="2" key="1">
    <citation type="journal article" date="2020" name="Stud. Mycol.">
        <title>101 Dothideomycetes genomes: a test case for predicting lifestyles and emergence of pathogens.</title>
        <authorList>
            <person name="Haridas S."/>
            <person name="Albert R."/>
            <person name="Binder M."/>
            <person name="Bloem J."/>
            <person name="Labutti K."/>
            <person name="Salamov A."/>
            <person name="Andreopoulos B."/>
            <person name="Baker S."/>
            <person name="Barry K."/>
            <person name="Bills G."/>
            <person name="Bluhm B."/>
            <person name="Cannon C."/>
            <person name="Castanera R."/>
            <person name="Culley D."/>
            <person name="Daum C."/>
            <person name="Ezra D."/>
            <person name="Gonzalez J."/>
            <person name="Henrissat B."/>
            <person name="Kuo A."/>
            <person name="Liang C."/>
            <person name="Lipzen A."/>
            <person name="Lutzoni F."/>
            <person name="Magnuson J."/>
            <person name="Mondo S."/>
            <person name="Nolan M."/>
            <person name="Ohm R."/>
            <person name="Pangilinan J."/>
            <person name="Park H.-J."/>
            <person name="Ramirez L."/>
            <person name="Alfaro M."/>
            <person name="Sun H."/>
            <person name="Tritt A."/>
            <person name="Yoshinaga Y."/>
            <person name="Zwiers L.-H."/>
            <person name="Turgeon B."/>
            <person name="Goodwin S."/>
            <person name="Spatafora J."/>
            <person name="Crous P."/>
            <person name="Grigoriev I."/>
        </authorList>
    </citation>
    <scope>NUCLEOTIDE SEQUENCE</scope>
    <source>
        <strain evidence="2">CBS 119925</strain>
    </source>
</reference>
<keyword evidence="3" id="KW-1185">Reference proteome</keyword>
<keyword evidence="2" id="KW-0418">Kinase</keyword>
<dbReference type="AlphaFoldDB" id="A0A6A6VM92"/>
<dbReference type="GO" id="GO:0016301">
    <property type="term" value="F:kinase activity"/>
    <property type="evidence" value="ECO:0007669"/>
    <property type="project" value="UniProtKB-KW"/>
</dbReference>
<name>A0A6A6VM92_9PLEO</name>
<protein>
    <submittedName>
        <fullName evidence="2">Kinase-like protein</fullName>
    </submittedName>
</protein>
<dbReference type="InterPro" id="IPR002575">
    <property type="entry name" value="Aminoglycoside_PTrfase"/>
</dbReference>
<organism evidence="2 3">
    <name type="scientific">Sporormia fimetaria CBS 119925</name>
    <dbReference type="NCBI Taxonomy" id="1340428"/>
    <lineage>
        <taxon>Eukaryota</taxon>
        <taxon>Fungi</taxon>
        <taxon>Dikarya</taxon>
        <taxon>Ascomycota</taxon>
        <taxon>Pezizomycotina</taxon>
        <taxon>Dothideomycetes</taxon>
        <taxon>Pleosporomycetidae</taxon>
        <taxon>Pleosporales</taxon>
        <taxon>Sporormiaceae</taxon>
        <taxon>Sporormia</taxon>
    </lineage>
</organism>
<dbReference type="Pfam" id="PF01636">
    <property type="entry name" value="APH"/>
    <property type="match status" value="1"/>
</dbReference>